<evidence type="ECO:0000313" key="4">
    <source>
        <dbReference type="Proteomes" id="UP000325255"/>
    </source>
</evidence>
<gene>
    <name evidence="3" type="ORF">F1189_03730</name>
</gene>
<reference evidence="3 4" key="1">
    <citation type="submission" date="2019-09" db="EMBL/GenBank/DDBJ databases">
        <title>Genome sequence of Rhodovastum atsumiense, a diverse member of the Acetobacteraceae family of non-sulfur purple photosynthetic bacteria.</title>
        <authorList>
            <person name="Meyer T."/>
            <person name="Kyndt J."/>
        </authorList>
    </citation>
    <scope>NUCLEOTIDE SEQUENCE [LARGE SCALE GENOMIC DNA]</scope>
    <source>
        <strain evidence="3 4">DSM 21279</strain>
    </source>
</reference>
<dbReference type="PROSITE" id="PS51257">
    <property type="entry name" value="PROKAR_LIPOPROTEIN"/>
    <property type="match status" value="1"/>
</dbReference>
<evidence type="ECO:0000256" key="1">
    <source>
        <dbReference type="SAM" id="MobiDB-lite"/>
    </source>
</evidence>
<organism evidence="3 4">
    <name type="scientific">Rhodovastum atsumiense</name>
    <dbReference type="NCBI Taxonomy" id="504468"/>
    <lineage>
        <taxon>Bacteria</taxon>
        <taxon>Pseudomonadati</taxon>
        <taxon>Pseudomonadota</taxon>
        <taxon>Alphaproteobacteria</taxon>
        <taxon>Acetobacterales</taxon>
        <taxon>Acetobacteraceae</taxon>
        <taxon>Rhodovastum</taxon>
    </lineage>
</organism>
<keyword evidence="2" id="KW-0732">Signal</keyword>
<name>A0A5M6J2Q0_9PROT</name>
<dbReference type="AlphaFoldDB" id="A0A5M6J2Q0"/>
<feature type="compositionally biased region" description="Low complexity" evidence="1">
    <location>
        <begin position="95"/>
        <end position="112"/>
    </location>
</feature>
<feature type="signal peptide" evidence="2">
    <location>
        <begin position="1"/>
        <end position="25"/>
    </location>
</feature>
<evidence type="ECO:0008006" key="5">
    <source>
        <dbReference type="Google" id="ProtNLM"/>
    </source>
</evidence>
<evidence type="ECO:0000313" key="3">
    <source>
        <dbReference type="EMBL" id="KAA5613895.1"/>
    </source>
</evidence>
<dbReference type="EMBL" id="VWPK01000004">
    <property type="protein sequence ID" value="KAA5613895.1"/>
    <property type="molecule type" value="Genomic_DNA"/>
</dbReference>
<dbReference type="Proteomes" id="UP000325255">
    <property type="component" value="Unassembled WGS sequence"/>
</dbReference>
<keyword evidence="4" id="KW-1185">Reference proteome</keyword>
<dbReference type="RefSeq" id="WP_150039279.1">
    <property type="nucleotide sequence ID" value="NZ_OW485601.1"/>
</dbReference>
<evidence type="ECO:0000256" key="2">
    <source>
        <dbReference type="SAM" id="SignalP"/>
    </source>
</evidence>
<protein>
    <recommendedName>
        <fullName evidence="5">DUF3035 domain-containing protein</fullName>
    </recommendedName>
</protein>
<proteinExistence type="predicted"/>
<sequence length="112" mass="11432">MPYLRPRWFGSAAGLALLLGCTGCAGLDDPFRRAGTWQAEYVNDTNLAAMATNPAHLQQGVGDPASPGELSAAAVHRLLTDRVKKLPVTDISPVAAGAGQSQGSSSAGTGAR</sequence>
<comment type="caution">
    <text evidence="3">The sequence shown here is derived from an EMBL/GenBank/DDBJ whole genome shotgun (WGS) entry which is preliminary data.</text>
</comment>
<dbReference type="OrthoDB" id="7285439at2"/>
<feature type="region of interest" description="Disordered" evidence="1">
    <location>
        <begin position="92"/>
        <end position="112"/>
    </location>
</feature>
<accession>A0A5M6J2Q0</accession>
<feature type="chain" id="PRO_5024311929" description="DUF3035 domain-containing protein" evidence="2">
    <location>
        <begin position="26"/>
        <end position="112"/>
    </location>
</feature>